<keyword evidence="2" id="KW-1185">Reference proteome</keyword>
<protein>
    <submittedName>
        <fullName evidence="1">Uncharacterized protein</fullName>
    </submittedName>
</protein>
<evidence type="ECO:0000313" key="2">
    <source>
        <dbReference type="Proteomes" id="UP001219525"/>
    </source>
</evidence>
<dbReference type="Proteomes" id="UP001219525">
    <property type="component" value="Unassembled WGS sequence"/>
</dbReference>
<proteinExistence type="predicted"/>
<dbReference type="AlphaFoldDB" id="A0AAD6YML7"/>
<gene>
    <name evidence="1" type="ORF">GGX14DRAFT_658370</name>
</gene>
<sequence length="436" mass="47105">MTLSAIDTITGALLVGTWANSLLYAVELTQALYYFRHFQHDDWTLRTLVAVALFIDTVSTVGDYACVYLGNLQEYAESPESTSRSDDSNWNSDRDAYGGSSGCTNSDRLYFELVQHMVNLSFAIPAGITYSLGRTYTLSMLANLNIRRSTSSSCSITSTGVSRGLRTPSDGVTFTIPTDGTGDLSGIHVHPPIRTSIVNIDSRRDSSVATFESSPANDITAFPPLVHRGTASLPSIDALRRAHGSGTPAARRLAHLRALHPSRTTTTTPALRQLHASRRASNVPLRWRAKAPRATTQERTCAAVRAARPMSGRRRLACDRAAPHDAAQTTPPPFLRAAALRVLTNDGVPCGIRPASASEIPLSSAPFSFASPCAFDAPFARSTYANPGTDPDSHSMQHLLPTRWHPLVSGHLRTYRLALDPSAGKINIGKGAWQLP</sequence>
<evidence type="ECO:0000313" key="1">
    <source>
        <dbReference type="EMBL" id="KAJ7223515.1"/>
    </source>
</evidence>
<reference evidence="1" key="1">
    <citation type="submission" date="2023-03" db="EMBL/GenBank/DDBJ databases">
        <title>Massive genome expansion in bonnet fungi (Mycena s.s.) driven by repeated elements and novel gene families across ecological guilds.</title>
        <authorList>
            <consortium name="Lawrence Berkeley National Laboratory"/>
            <person name="Harder C.B."/>
            <person name="Miyauchi S."/>
            <person name="Viragh M."/>
            <person name="Kuo A."/>
            <person name="Thoen E."/>
            <person name="Andreopoulos B."/>
            <person name="Lu D."/>
            <person name="Skrede I."/>
            <person name="Drula E."/>
            <person name="Henrissat B."/>
            <person name="Morin E."/>
            <person name="Kohler A."/>
            <person name="Barry K."/>
            <person name="LaButti K."/>
            <person name="Morin E."/>
            <person name="Salamov A."/>
            <person name="Lipzen A."/>
            <person name="Mereny Z."/>
            <person name="Hegedus B."/>
            <person name="Baldrian P."/>
            <person name="Stursova M."/>
            <person name="Weitz H."/>
            <person name="Taylor A."/>
            <person name="Grigoriev I.V."/>
            <person name="Nagy L.G."/>
            <person name="Martin F."/>
            <person name="Kauserud H."/>
        </authorList>
    </citation>
    <scope>NUCLEOTIDE SEQUENCE</scope>
    <source>
        <strain evidence="1">9144</strain>
    </source>
</reference>
<comment type="caution">
    <text evidence="1">The sequence shown here is derived from an EMBL/GenBank/DDBJ whole genome shotgun (WGS) entry which is preliminary data.</text>
</comment>
<organism evidence="1 2">
    <name type="scientific">Mycena pura</name>
    <dbReference type="NCBI Taxonomy" id="153505"/>
    <lineage>
        <taxon>Eukaryota</taxon>
        <taxon>Fungi</taxon>
        <taxon>Dikarya</taxon>
        <taxon>Basidiomycota</taxon>
        <taxon>Agaricomycotina</taxon>
        <taxon>Agaricomycetes</taxon>
        <taxon>Agaricomycetidae</taxon>
        <taxon>Agaricales</taxon>
        <taxon>Marasmiineae</taxon>
        <taxon>Mycenaceae</taxon>
        <taxon>Mycena</taxon>
    </lineage>
</organism>
<dbReference type="EMBL" id="JARJCW010000006">
    <property type="protein sequence ID" value="KAJ7223515.1"/>
    <property type="molecule type" value="Genomic_DNA"/>
</dbReference>
<name>A0AAD6YML7_9AGAR</name>
<accession>A0AAD6YML7</accession>